<dbReference type="EMBL" id="PKFP01000006">
    <property type="protein sequence ID" value="PVH16926.1"/>
    <property type="molecule type" value="Genomic_DNA"/>
</dbReference>
<dbReference type="RefSeq" id="XP_025337866.1">
    <property type="nucleotide sequence ID" value="XM_025482923.1"/>
</dbReference>
<dbReference type="SUPFAM" id="SSF53335">
    <property type="entry name" value="S-adenosyl-L-methionine-dependent methyltransferases"/>
    <property type="match status" value="1"/>
</dbReference>
<reference evidence="2 3" key="1">
    <citation type="submission" date="2017-12" db="EMBL/GenBank/DDBJ databases">
        <title>Genome Sequence of the Amphotericin B-resistant Candida duobushaemulonii strain, B09383.</title>
        <authorList>
            <person name="Chow N.A."/>
            <person name="Gade L."/>
            <person name="Batra D."/>
            <person name="Rowe L.A."/>
            <person name="Loparev V.N."/>
            <person name="Litvintseva A.P."/>
        </authorList>
    </citation>
    <scope>NUCLEOTIDE SEQUENCE [LARGE SCALE GENOMIC DNA]</scope>
    <source>
        <strain evidence="2 3">B09383</strain>
    </source>
</reference>
<dbReference type="Gene3D" id="3.40.50.150">
    <property type="entry name" value="Vaccinia Virus protein VP39"/>
    <property type="match status" value="1"/>
</dbReference>
<protein>
    <submittedName>
        <fullName evidence="2">Uncharacterized protein</fullName>
    </submittedName>
</protein>
<sequence>MFQILKYKNYLELIESQHEADAVTYAEVRNQSFGKFVNKISTDQGDVHGRENDADLYRHEGILACELFRCRQFLRRLLSFDYSSSGNAVQYLPEELIQANFTNYVRYLLQLPLTLPDFCENLDPITASHYRFKSSLQELKDRLNTIAQDGFGNEALVLPGADVIVQAITKVSYEYMLLEQYHIDVLAKLGKNALVDRRIIKLLFNLFSLNMKLDNPEAMKILNFNVFFSAQYSWYLALTVPFVRVFESNVFANETKDSMEHEDAIRRSDLELHKNFFKKLEFESFDEFDSLTKGDLMKLRRSLEGDRATDAASKTSEPSNPRHKPDNFEYLQQSIFRIKTETFHVIQSRDLYLQLNVSNYKEIIREFHRILKKGGILELPLHIPRYTPTCDTLTERYPESPCGATYKRDDHLIDDFLNVLIQELSLVFGSKNVMIGTSLISGDSKMNAFVSNHILLRLHDIYGDLDSFVVRYREQELNHAKNGTYFFYLRSEKI</sequence>
<evidence type="ECO:0000256" key="1">
    <source>
        <dbReference type="SAM" id="MobiDB-lite"/>
    </source>
</evidence>
<dbReference type="VEuPathDB" id="FungiDB:CXQ87_004484"/>
<dbReference type="GeneID" id="37004483"/>
<dbReference type="AlphaFoldDB" id="A0A2V1AH75"/>
<evidence type="ECO:0000313" key="3">
    <source>
        <dbReference type="Proteomes" id="UP000244406"/>
    </source>
</evidence>
<organism evidence="2 3">
    <name type="scientific">Candidozyma duobushaemuli</name>
    <dbReference type="NCBI Taxonomy" id="1231522"/>
    <lineage>
        <taxon>Eukaryota</taxon>
        <taxon>Fungi</taxon>
        <taxon>Dikarya</taxon>
        <taxon>Ascomycota</taxon>
        <taxon>Saccharomycotina</taxon>
        <taxon>Pichiomycetes</taxon>
        <taxon>Metschnikowiaceae</taxon>
        <taxon>Candidozyma</taxon>
    </lineage>
</organism>
<dbReference type="InterPro" id="IPR029063">
    <property type="entry name" value="SAM-dependent_MTases_sf"/>
</dbReference>
<accession>A0A2V1AH75</accession>
<name>A0A2V1AH75_9ASCO</name>
<dbReference type="CDD" id="cd02440">
    <property type="entry name" value="AdoMet_MTases"/>
    <property type="match status" value="1"/>
</dbReference>
<proteinExistence type="predicted"/>
<dbReference type="Proteomes" id="UP000244406">
    <property type="component" value="Unassembled WGS sequence"/>
</dbReference>
<comment type="caution">
    <text evidence="2">The sequence shown here is derived from an EMBL/GenBank/DDBJ whole genome shotgun (WGS) entry which is preliminary data.</text>
</comment>
<keyword evidence="3" id="KW-1185">Reference proteome</keyword>
<gene>
    <name evidence="2" type="ORF">CXQ87_004484</name>
</gene>
<feature type="region of interest" description="Disordered" evidence="1">
    <location>
        <begin position="307"/>
        <end position="326"/>
    </location>
</feature>
<evidence type="ECO:0000313" key="2">
    <source>
        <dbReference type="EMBL" id="PVH16926.1"/>
    </source>
</evidence>